<dbReference type="Gene3D" id="3.40.50.1820">
    <property type="entry name" value="alpha/beta hydrolase"/>
    <property type="match status" value="1"/>
</dbReference>
<dbReference type="EMBL" id="KV427360">
    <property type="protein sequence ID" value="KZV77918.1"/>
    <property type="molecule type" value="Genomic_DNA"/>
</dbReference>
<organism evidence="2 3">
    <name type="scientific">Exidia glandulosa HHB12029</name>
    <dbReference type="NCBI Taxonomy" id="1314781"/>
    <lineage>
        <taxon>Eukaryota</taxon>
        <taxon>Fungi</taxon>
        <taxon>Dikarya</taxon>
        <taxon>Basidiomycota</taxon>
        <taxon>Agaricomycotina</taxon>
        <taxon>Agaricomycetes</taxon>
        <taxon>Auriculariales</taxon>
        <taxon>Exidiaceae</taxon>
        <taxon>Exidia</taxon>
    </lineage>
</organism>
<dbReference type="Pfam" id="PF08386">
    <property type="entry name" value="Abhydrolase_4"/>
    <property type="match status" value="1"/>
</dbReference>
<dbReference type="OrthoDB" id="2785862at2759"/>
<keyword evidence="3" id="KW-1185">Reference proteome</keyword>
<gene>
    <name evidence="2" type="ORF">EXIGLDRAFT_634778</name>
</gene>
<proteinExistence type="predicted"/>
<evidence type="ECO:0000259" key="1">
    <source>
        <dbReference type="Pfam" id="PF08386"/>
    </source>
</evidence>
<feature type="domain" description="Peptidase S33 tripeptidyl aminopeptidase-like C-terminal" evidence="1">
    <location>
        <begin position="2"/>
        <end position="92"/>
    </location>
</feature>
<name>A0A166MDS2_EXIGL</name>
<reference evidence="2 3" key="1">
    <citation type="journal article" date="2016" name="Mol. Biol. Evol.">
        <title>Comparative Genomics of Early-Diverging Mushroom-Forming Fungi Provides Insights into the Origins of Lignocellulose Decay Capabilities.</title>
        <authorList>
            <person name="Nagy L.G."/>
            <person name="Riley R."/>
            <person name="Tritt A."/>
            <person name="Adam C."/>
            <person name="Daum C."/>
            <person name="Floudas D."/>
            <person name="Sun H."/>
            <person name="Yadav J.S."/>
            <person name="Pangilinan J."/>
            <person name="Larsson K.H."/>
            <person name="Matsuura K."/>
            <person name="Barry K."/>
            <person name="Labutti K."/>
            <person name="Kuo R."/>
            <person name="Ohm R.A."/>
            <person name="Bhattacharya S.S."/>
            <person name="Shirouzu T."/>
            <person name="Yoshinaga Y."/>
            <person name="Martin F.M."/>
            <person name="Grigoriev I.V."/>
            <person name="Hibbett D.S."/>
        </authorList>
    </citation>
    <scope>NUCLEOTIDE SEQUENCE [LARGE SCALE GENOMIC DNA]</scope>
    <source>
        <strain evidence="2 3">HHB12029</strain>
    </source>
</reference>
<accession>A0A166MDS2</accession>
<evidence type="ECO:0000313" key="2">
    <source>
        <dbReference type="EMBL" id="KZV77918.1"/>
    </source>
</evidence>
<sequence length="105" mass="10896">ITCAAWPIRTKKRFTGPFSAELATPMLLVSSTFDPVCPLTAARAVAARFEGARVLVYDTPGHTASLNPTTCAFAAIKAYMTNGTLPAKGTICPADVIPLVGSPAS</sequence>
<dbReference type="Proteomes" id="UP000077266">
    <property type="component" value="Unassembled WGS sequence"/>
</dbReference>
<dbReference type="InterPro" id="IPR013595">
    <property type="entry name" value="Pept_S33_TAP-like_C"/>
</dbReference>
<dbReference type="AlphaFoldDB" id="A0A166MDS2"/>
<dbReference type="InParanoid" id="A0A166MDS2"/>
<dbReference type="STRING" id="1314781.A0A166MDS2"/>
<protein>
    <recommendedName>
        <fullName evidence="1">Peptidase S33 tripeptidyl aminopeptidase-like C-terminal domain-containing protein</fullName>
    </recommendedName>
</protein>
<dbReference type="SUPFAM" id="SSF53474">
    <property type="entry name" value="alpha/beta-Hydrolases"/>
    <property type="match status" value="1"/>
</dbReference>
<dbReference type="InterPro" id="IPR029058">
    <property type="entry name" value="AB_hydrolase_fold"/>
</dbReference>
<feature type="non-terminal residue" evidence="2">
    <location>
        <position position="1"/>
    </location>
</feature>
<evidence type="ECO:0000313" key="3">
    <source>
        <dbReference type="Proteomes" id="UP000077266"/>
    </source>
</evidence>